<proteinExistence type="predicted"/>
<reference evidence="1 2" key="1">
    <citation type="submission" date="2017-08" db="EMBL/GenBank/DDBJ databases">
        <title>Infants hospitalized years apart are colonized by the same room-sourced microbial strains.</title>
        <authorList>
            <person name="Brooks B."/>
            <person name="Olm M.R."/>
            <person name="Firek B.A."/>
            <person name="Baker R."/>
            <person name="Thomas B.C."/>
            <person name="Morowitz M.J."/>
            <person name="Banfield J.F."/>
        </authorList>
    </citation>
    <scope>NUCLEOTIDE SEQUENCE [LARGE SCALE GENOMIC DNA]</scope>
    <source>
        <strain evidence="1">S2_005_003_R2_41</strain>
    </source>
</reference>
<accession>A0A2W5QTP1</accession>
<evidence type="ECO:0008006" key="3">
    <source>
        <dbReference type="Google" id="ProtNLM"/>
    </source>
</evidence>
<dbReference type="Gene3D" id="1.10.3210.10">
    <property type="entry name" value="Hypothetical protein af1432"/>
    <property type="match status" value="1"/>
</dbReference>
<gene>
    <name evidence="1" type="ORF">DI563_00510</name>
</gene>
<evidence type="ECO:0000313" key="1">
    <source>
        <dbReference type="EMBL" id="PZQ78315.1"/>
    </source>
</evidence>
<dbReference type="EMBL" id="QFPP01000002">
    <property type="protein sequence ID" value="PZQ78315.1"/>
    <property type="molecule type" value="Genomic_DNA"/>
</dbReference>
<dbReference type="SUPFAM" id="SSF109604">
    <property type="entry name" value="HD-domain/PDEase-like"/>
    <property type="match status" value="1"/>
</dbReference>
<protein>
    <recommendedName>
        <fullName evidence="3">DUF4202 domain-containing protein</fullName>
    </recommendedName>
</protein>
<name>A0A2W5QTP1_VARPD</name>
<comment type="caution">
    <text evidence="1">The sequence shown here is derived from an EMBL/GenBank/DDBJ whole genome shotgun (WGS) entry which is preliminary data.</text>
</comment>
<dbReference type="Proteomes" id="UP000249135">
    <property type="component" value="Unassembled WGS sequence"/>
</dbReference>
<evidence type="ECO:0000313" key="2">
    <source>
        <dbReference type="Proteomes" id="UP000249135"/>
    </source>
</evidence>
<organism evidence="1 2">
    <name type="scientific">Variovorax paradoxus</name>
    <dbReference type="NCBI Taxonomy" id="34073"/>
    <lineage>
        <taxon>Bacteria</taxon>
        <taxon>Pseudomonadati</taxon>
        <taxon>Pseudomonadota</taxon>
        <taxon>Betaproteobacteria</taxon>
        <taxon>Burkholderiales</taxon>
        <taxon>Comamonadaceae</taxon>
        <taxon>Variovorax</taxon>
    </lineage>
</organism>
<sequence length="220" mass="25044">MNPSIRGRYADATYTPLELKATEWLDGFYQLEHLFNTRHWVLQLTNGAASEALKLAAITHDAERFFPGGPSGTPDAGFDDPDYLFAHSIRSADIIEKWLREKRPEGGEPFIRQVRRLVLRHEIGGGEEADILSAADGLSFLDIFDWLTVDWVRKGILSPDGAREKLRWSIERIRPPRAIQLALPLYERAINTLASWETLDVDLAWRRKVASDRSYQLGSN</sequence>
<dbReference type="AlphaFoldDB" id="A0A2W5QTP1"/>